<dbReference type="CDD" id="cd02042">
    <property type="entry name" value="ParAB_family"/>
    <property type="match status" value="1"/>
</dbReference>
<dbReference type="InterPro" id="IPR027417">
    <property type="entry name" value="P-loop_NTPase"/>
</dbReference>
<evidence type="ECO:0000259" key="1">
    <source>
        <dbReference type="Pfam" id="PF13614"/>
    </source>
</evidence>
<dbReference type="SUPFAM" id="SSF52540">
    <property type="entry name" value="P-loop containing nucleoside triphosphate hydrolases"/>
    <property type="match status" value="1"/>
</dbReference>
<dbReference type="Pfam" id="PF13614">
    <property type="entry name" value="AAA_31"/>
    <property type="match status" value="1"/>
</dbReference>
<protein>
    <submittedName>
        <fullName evidence="2">Plasmid partitioning protein RepA, repA</fullName>
    </submittedName>
</protein>
<dbReference type="EMBL" id="JMHU01000007">
    <property type="protein sequence ID" value="KDA46143.1"/>
    <property type="molecule type" value="Genomic_DNA"/>
</dbReference>
<name>A0ABR4RPX5_9LACO</name>
<reference evidence="2 3" key="1">
    <citation type="submission" date="2014-04" db="EMBL/GenBank/DDBJ databases">
        <title>Draft Genome Sequence of Lactobacillus animalis 381-IL-28.</title>
        <authorList>
            <person name="Sturino J.M."/>
            <person name="Rajendran M."/>
            <person name="Altermann E."/>
        </authorList>
    </citation>
    <scope>NUCLEOTIDE SEQUENCE [LARGE SCALE GENOMIC DNA]</scope>
    <source>
        <strain evidence="2 3">381-IL-28</strain>
    </source>
</reference>
<dbReference type="RefSeq" id="WP_052006348.1">
    <property type="nucleotide sequence ID" value="NZ_CP195054.1"/>
</dbReference>
<dbReference type="PANTHER" id="PTHR13696:SF99">
    <property type="entry name" value="COBYRINIC ACID AC-DIAMIDE SYNTHASE"/>
    <property type="match status" value="1"/>
</dbReference>
<feature type="domain" description="AAA" evidence="1">
    <location>
        <begin position="8"/>
        <end position="205"/>
    </location>
</feature>
<evidence type="ECO:0000313" key="2">
    <source>
        <dbReference type="EMBL" id="KDA46143.1"/>
    </source>
</evidence>
<comment type="caution">
    <text evidence="2">The sequence shown here is derived from an EMBL/GenBank/DDBJ whole genome shotgun (WGS) entry which is preliminary data.</text>
</comment>
<gene>
    <name evidence="2" type="ORF">Lani381_0827</name>
</gene>
<proteinExistence type="predicted"/>
<dbReference type="Proteomes" id="UP000027129">
    <property type="component" value="Unassembled WGS sequence"/>
</dbReference>
<accession>A0ABR4RPX5</accession>
<sequence length="314" mass="36077">MCEKKDGKVVSFINMKGGVGKTTLCREIGYTLNKKFKKSILFIDIDPQANLTQSLFEKYNLLPSDLYNDLPTEEQKKIKICDVSIGKLFDDSKHFPEISDIVVDLDEGTANDNKLSLIPGDLETVFLERSNSGAKAESALDKFIVKKGICDKYDYIFIDCPPTYSFYTTTAFNASDYYLVPVGIDPYSVLGIDLLEQVVEQIKENDFRRFDSKTLQNMGIIFNPINYISNSTGSALFNNQKNSIKNSKKLKRYDFYYFDNHFEFNSKYKKDLDYFSIDKNNRKSNTNIISITQEFMDRIEFLNSNKDVEGDSNE</sequence>
<organism evidence="2 3">
    <name type="scientific">Ligilactobacillus animalis</name>
    <dbReference type="NCBI Taxonomy" id="1605"/>
    <lineage>
        <taxon>Bacteria</taxon>
        <taxon>Bacillati</taxon>
        <taxon>Bacillota</taxon>
        <taxon>Bacilli</taxon>
        <taxon>Lactobacillales</taxon>
        <taxon>Lactobacillaceae</taxon>
        <taxon>Ligilactobacillus</taxon>
    </lineage>
</organism>
<dbReference type="Gene3D" id="3.40.50.300">
    <property type="entry name" value="P-loop containing nucleotide triphosphate hydrolases"/>
    <property type="match status" value="1"/>
</dbReference>
<dbReference type="InterPro" id="IPR050678">
    <property type="entry name" value="DNA_Partitioning_ATPase"/>
</dbReference>
<evidence type="ECO:0000313" key="3">
    <source>
        <dbReference type="Proteomes" id="UP000027129"/>
    </source>
</evidence>
<dbReference type="PANTHER" id="PTHR13696">
    <property type="entry name" value="P-LOOP CONTAINING NUCLEOSIDE TRIPHOSPHATE HYDROLASE"/>
    <property type="match status" value="1"/>
</dbReference>
<dbReference type="InterPro" id="IPR025669">
    <property type="entry name" value="AAA_dom"/>
</dbReference>
<keyword evidence="3" id="KW-1185">Reference proteome</keyword>